<dbReference type="VEuPathDB" id="VectorBase:ISCI015331"/>
<gene>
    <name evidence="1" type="ORF">IscW_ISCW015331</name>
</gene>
<evidence type="ECO:0000313" key="2">
    <source>
        <dbReference type="EnsemblMetazoa" id="ISCW015331-PA"/>
    </source>
</evidence>
<evidence type="ECO:0000313" key="1">
    <source>
        <dbReference type="EMBL" id="EEC20217.1"/>
    </source>
</evidence>
<protein>
    <submittedName>
        <fullName evidence="1 2">Uncharacterized protein</fullName>
    </submittedName>
</protein>
<dbReference type="STRING" id="6945.B7QMZ5"/>
<reference evidence="1 3" key="1">
    <citation type="submission" date="2008-03" db="EMBL/GenBank/DDBJ databases">
        <title>Annotation of Ixodes scapularis.</title>
        <authorList>
            <consortium name="Ixodes scapularis Genome Project Consortium"/>
            <person name="Caler E."/>
            <person name="Hannick L.I."/>
            <person name="Bidwell S."/>
            <person name="Joardar V."/>
            <person name="Thiagarajan M."/>
            <person name="Amedeo P."/>
            <person name="Galinsky K.J."/>
            <person name="Schobel S."/>
            <person name="Inman J."/>
            <person name="Hostetler J."/>
            <person name="Miller J."/>
            <person name="Hammond M."/>
            <person name="Megy K."/>
            <person name="Lawson D."/>
            <person name="Kodira C."/>
            <person name="Sutton G."/>
            <person name="Meyer J."/>
            <person name="Hill C.A."/>
            <person name="Birren B."/>
            <person name="Nene V."/>
            <person name="Collins F."/>
            <person name="Alarcon-Chaidez F."/>
            <person name="Wikel S."/>
            <person name="Strausberg R."/>
        </authorList>
    </citation>
    <scope>NUCLEOTIDE SEQUENCE [LARGE SCALE GENOMIC DNA]</scope>
    <source>
        <strain evidence="3">Wikel</strain>
        <strain evidence="1">Wikel colony</strain>
    </source>
</reference>
<name>B7QMZ5_IXOSC</name>
<dbReference type="VEuPathDB" id="VectorBase:ISCW015331"/>
<feature type="non-terminal residue" evidence="1">
    <location>
        <position position="1"/>
    </location>
</feature>
<organism>
    <name type="scientific">Ixodes scapularis</name>
    <name type="common">Black-legged tick</name>
    <name type="synonym">Deer tick</name>
    <dbReference type="NCBI Taxonomy" id="6945"/>
    <lineage>
        <taxon>Eukaryota</taxon>
        <taxon>Metazoa</taxon>
        <taxon>Ecdysozoa</taxon>
        <taxon>Arthropoda</taxon>
        <taxon>Chelicerata</taxon>
        <taxon>Arachnida</taxon>
        <taxon>Acari</taxon>
        <taxon>Parasitiformes</taxon>
        <taxon>Ixodida</taxon>
        <taxon>Ixodoidea</taxon>
        <taxon>Ixodidae</taxon>
        <taxon>Ixodinae</taxon>
        <taxon>Ixodes</taxon>
    </lineage>
</organism>
<accession>B7QMZ5</accession>
<evidence type="ECO:0000313" key="3">
    <source>
        <dbReference type="Proteomes" id="UP000001555"/>
    </source>
</evidence>
<dbReference type="InterPro" id="IPR043502">
    <property type="entry name" value="DNA/RNA_pol_sf"/>
</dbReference>
<dbReference type="AlphaFoldDB" id="B7QMZ5"/>
<dbReference type="HOGENOM" id="CLU_2114958_0_0_1"/>
<feature type="non-terminal residue" evidence="1">
    <location>
        <position position="115"/>
    </location>
</feature>
<dbReference type="InParanoid" id="B7QMZ5"/>
<keyword evidence="3" id="KW-1185">Reference proteome</keyword>
<dbReference type="SUPFAM" id="SSF56672">
    <property type="entry name" value="DNA/RNA polymerases"/>
    <property type="match status" value="1"/>
</dbReference>
<dbReference type="PaxDb" id="6945-B7QMZ5"/>
<dbReference type="EnsemblMetazoa" id="ISCW015331-RA">
    <property type="protein sequence ID" value="ISCW015331-PA"/>
    <property type="gene ID" value="ISCW015331"/>
</dbReference>
<sequence length="115" mass="12983">YQGPIPHQSFKNGHTIQRAFFRLFLGLAGHFGAFIKDYALKTECLNTLMQKDVEFESTDECESAFRSLVQIISSDPVVCIPDSILPFEFNRDALIRKEELSYTSGTSQSKVIAKC</sequence>
<dbReference type="InterPro" id="IPR043128">
    <property type="entry name" value="Rev_trsase/Diguanyl_cyclase"/>
</dbReference>
<dbReference type="EMBL" id="ABJB010177105">
    <property type="status" value="NOT_ANNOTATED_CDS"/>
    <property type="molecule type" value="Genomic_DNA"/>
</dbReference>
<reference evidence="2" key="2">
    <citation type="submission" date="2020-05" db="UniProtKB">
        <authorList>
            <consortium name="EnsemblMetazoa"/>
        </authorList>
    </citation>
    <scope>IDENTIFICATION</scope>
    <source>
        <strain evidence="2">wikel</strain>
    </source>
</reference>
<dbReference type="EMBL" id="DS974125">
    <property type="protein sequence ID" value="EEC20217.1"/>
    <property type="molecule type" value="Genomic_DNA"/>
</dbReference>
<dbReference type="GO" id="GO:0071897">
    <property type="term" value="P:DNA biosynthetic process"/>
    <property type="evidence" value="ECO:0007669"/>
    <property type="project" value="UniProtKB-ARBA"/>
</dbReference>
<proteinExistence type="predicted"/>
<dbReference type="Gene3D" id="3.30.70.270">
    <property type="match status" value="1"/>
</dbReference>
<dbReference type="Proteomes" id="UP000001555">
    <property type="component" value="Unassembled WGS sequence"/>
</dbReference>